<dbReference type="InterPro" id="IPR036388">
    <property type="entry name" value="WH-like_DNA-bd_sf"/>
</dbReference>
<evidence type="ECO:0000256" key="1">
    <source>
        <dbReference type="ARBA" id="ARBA00023015"/>
    </source>
</evidence>
<dbReference type="Pfam" id="PF07729">
    <property type="entry name" value="FCD"/>
    <property type="match status" value="1"/>
</dbReference>
<sequence>MNQVQQPQTSPLSPSEVFSHLTVTSRRAISEELFEKLREAILSGALPEGYPFPNENELCKKLNIGRSTLREAYAPLETLHLITRTKTGTCVSKESDRRNAMNFDAIAQYTQPQNMIEYRRIVEVGVAQLAAQKAAREDIVELESIVAEMEKNGDDPETLTQLDFQFHSTLARITGNELLMISFNTIRIVYERFVKEQFGKNLLNTSLQDHRALIESLRVNDSERAGKLMQEHLSHIEQVAK</sequence>
<evidence type="ECO:0000256" key="3">
    <source>
        <dbReference type="ARBA" id="ARBA00023163"/>
    </source>
</evidence>
<evidence type="ECO:0000313" key="5">
    <source>
        <dbReference type="EMBL" id="MBC5729229.1"/>
    </source>
</evidence>
<protein>
    <submittedName>
        <fullName evidence="5">FadR family transcriptional regulator</fullName>
    </submittedName>
</protein>
<evidence type="ECO:0000313" key="6">
    <source>
        <dbReference type="Proteomes" id="UP000660021"/>
    </source>
</evidence>
<keyword evidence="6" id="KW-1185">Reference proteome</keyword>
<keyword evidence="3" id="KW-0804">Transcription</keyword>
<keyword evidence="1" id="KW-0805">Transcription regulation</keyword>
<dbReference type="EMBL" id="JACOPR010000001">
    <property type="protein sequence ID" value="MBC5729229.1"/>
    <property type="molecule type" value="Genomic_DNA"/>
</dbReference>
<dbReference type="Pfam" id="PF00392">
    <property type="entry name" value="GntR"/>
    <property type="match status" value="1"/>
</dbReference>
<dbReference type="PANTHER" id="PTHR43537">
    <property type="entry name" value="TRANSCRIPTIONAL REGULATOR, GNTR FAMILY"/>
    <property type="match status" value="1"/>
</dbReference>
<dbReference type="Proteomes" id="UP000660021">
    <property type="component" value="Unassembled WGS sequence"/>
</dbReference>
<organism evidence="5 6">
    <name type="scientific">Pseudoflavonifractor hominis</name>
    <dbReference type="NCBI Taxonomy" id="2763059"/>
    <lineage>
        <taxon>Bacteria</taxon>
        <taxon>Bacillati</taxon>
        <taxon>Bacillota</taxon>
        <taxon>Clostridia</taxon>
        <taxon>Eubacteriales</taxon>
        <taxon>Oscillospiraceae</taxon>
        <taxon>Pseudoflavonifractor</taxon>
    </lineage>
</organism>
<dbReference type="PANTHER" id="PTHR43537:SF5">
    <property type="entry name" value="UXU OPERON TRANSCRIPTIONAL REGULATOR"/>
    <property type="match status" value="1"/>
</dbReference>
<keyword evidence="2" id="KW-0238">DNA-binding</keyword>
<dbReference type="SMART" id="SM00345">
    <property type="entry name" value="HTH_GNTR"/>
    <property type="match status" value="1"/>
</dbReference>
<dbReference type="SUPFAM" id="SSF46785">
    <property type="entry name" value="Winged helix' DNA-binding domain"/>
    <property type="match status" value="1"/>
</dbReference>
<gene>
    <name evidence="5" type="ORF">H8S34_00060</name>
</gene>
<dbReference type="Gene3D" id="1.20.120.530">
    <property type="entry name" value="GntR ligand-binding domain-like"/>
    <property type="match status" value="1"/>
</dbReference>
<dbReference type="InterPro" id="IPR036390">
    <property type="entry name" value="WH_DNA-bd_sf"/>
</dbReference>
<dbReference type="RefSeq" id="WP_186962720.1">
    <property type="nucleotide sequence ID" value="NZ_JACOPR010000001.1"/>
</dbReference>
<dbReference type="InterPro" id="IPR008920">
    <property type="entry name" value="TF_FadR/GntR_C"/>
</dbReference>
<name>A0ABR7HNY5_9FIRM</name>
<dbReference type="Gene3D" id="1.10.10.10">
    <property type="entry name" value="Winged helix-like DNA-binding domain superfamily/Winged helix DNA-binding domain"/>
    <property type="match status" value="1"/>
</dbReference>
<dbReference type="CDD" id="cd07377">
    <property type="entry name" value="WHTH_GntR"/>
    <property type="match status" value="1"/>
</dbReference>
<dbReference type="SUPFAM" id="SSF48008">
    <property type="entry name" value="GntR ligand-binding domain-like"/>
    <property type="match status" value="1"/>
</dbReference>
<dbReference type="PROSITE" id="PS50949">
    <property type="entry name" value="HTH_GNTR"/>
    <property type="match status" value="1"/>
</dbReference>
<proteinExistence type="predicted"/>
<evidence type="ECO:0000256" key="2">
    <source>
        <dbReference type="ARBA" id="ARBA00023125"/>
    </source>
</evidence>
<feature type="domain" description="HTH gntR-type" evidence="4">
    <location>
        <begin position="27"/>
        <end position="94"/>
    </location>
</feature>
<evidence type="ECO:0000259" key="4">
    <source>
        <dbReference type="PROSITE" id="PS50949"/>
    </source>
</evidence>
<dbReference type="InterPro" id="IPR011711">
    <property type="entry name" value="GntR_C"/>
</dbReference>
<dbReference type="SMART" id="SM00895">
    <property type="entry name" value="FCD"/>
    <property type="match status" value="1"/>
</dbReference>
<reference evidence="5 6" key="1">
    <citation type="submission" date="2020-08" db="EMBL/GenBank/DDBJ databases">
        <title>Genome public.</title>
        <authorList>
            <person name="Liu C."/>
            <person name="Sun Q."/>
        </authorList>
    </citation>
    <scope>NUCLEOTIDE SEQUENCE [LARGE SCALE GENOMIC DNA]</scope>
    <source>
        <strain evidence="5 6">New-38</strain>
    </source>
</reference>
<dbReference type="InterPro" id="IPR000524">
    <property type="entry name" value="Tscrpt_reg_HTH_GntR"/>
</dbReference>
<comment type="caution">
    <text evidence="5">The sequence shown here is derived from an EMBL/GenBank/DDBJ whole genome shotgun (WGS) entry which is preliminary data.</text>
</comment>
<accession>A0ABR7HNY5</accession>